<reference evidence="2" key="2">
    <citation type="submission" date="2020-06" db="EMBL/GenBank/DDBJ databases">
        <authorList>
            <person name="Sheffer M."/>
        </authorList>
    </citation>
    <scope>NUCLEOTIDE SEQUENCE</scope>
</reference>
<feature type="region of interest" description="Disordered" evidence="1">
    <location>
        <begin position="1"/>
        <end position="31"/>
    </location>
</feature>
<evidence type="ECO:0000313" key="2">
    <source>
        <dbReference type="EMBL" id="KAF8785672.1"/>
    </source>
</evidence>
<feature type="compositionally biased region" description="Basic and acidic residues" evidence="1">
    <location>
        <begin position="1"/>
        <end position="21"/>
    </location>
</feature>
<sequence length="31" mass="3594">MGKKEKMDANSRSRVTPDKSSRKFSLYLMDS</sequence>
<evidence type="ECO:0000256" key="1">
    <source>
        <dbReference type="SAM" id="MobiDB-lite"/>
    </source>
</evidence>
<comment type="caution">
    <text evidence="2">The sequence shown here is derived from an EMBL/GenBank/DDBJ whole genome shotgun (WGS) entry which is preliminary data.</text>
</comment>
<name>A0A8T0F5I4_ARGBR</name>
<keyword evidence="3" id="KW-1185">Reference proteome</keyword>
<dbReference type="Proteomes" id="UP000807504">
    <property type="component" value="Unassembled WGS sequence"/>
</dbReference>
<reference evidence="2" key="1">
    <citation type="journal article" date="2020" name="bioRxiv">
        <title>Chromosome-level reference genome of the European wasp spider Argiope bruennichi: a resource for studies on range expansion and evolutionary adaptation.</title>
        <authorList>
            <person name="Sheffer M.M."/>
            <person name="Hoppe A."/>
            <person name="Krehenwinkel H."/>
            <person name="Uhl G."/>
            <person name="Kuss A.W."/>
            <person name="Jensen L."/>
            <person name="Jensen C."/>
            <person name="Gillespie R.G."/>
            <person name="Hoff K.J."/>
            <person name="Prost S."/>
        </authorList>
    </citation>
    <scope>NUCLEOTIDE SEQUENCE</scope>
</reference>
<protein>
    <submittedName>
        <fullName evidence="2">Uncharacterized protein</fullName>
    </submittedName>
</protein>
<gene>
    <name evidence="2" type="ORF">HNY73_011187</name>
</gene>
<accession>A0A8T0F5I4</accession>
<dbReference type="EMBL" id="JABXBU010000030">
    <property type="protein sequence ID" value="KAF8785672.1"/>
    <property type="molecule type" value="Genomic_DNA"/>
</dbReference>
<dbReference type="AlphaFoldDB" id="A0A8T0F5I4"/>
<organism evidence="2 3">
    <name type="scientific">Argiope bruennichi</name>
    <name type="common">Wasp spider</name>
    <name type="synonym">Aranea bruennichi</name>
    <dbReference type="NCBI Taxonomy" id="94029"/>
    <lineage>
        <taxon>Eukaryota</taxon>
        <taxon>Metazoa</taxon>
        <taxon>Ecdysozoa</taxon>
        <taxon>Arthropoda</taxon>
        <taxon>Chelicerata</taxon>
        <taxon>Arachnida</taxon>
        <taxon>Araneae</taxon>
        <taxon>Araneomorphae</taxon>
        <taxon>Entelegynae</taxon>
        <taxon>Araneoidea</taxon>
        <taxon>Araneidae</taxon>
        <taxon>Argiope</taxon>
    </lineage>
</organism>
<proteinExistence type="predicted"/>
<evidence type="ECO:0000313" key="3">
    <source>
        <dbReference type="Proteomes" id="UP000807504"/>
    </source>
</evidence>